<dbReference type="GO" id="GO:0002143">
    <property type="term" value="P:tRNA wobble position uridine thiolation"/>
    <property type="evidence" value="ECO:0007669"/>
    <property type="project" value="InterPro"/>
</dbReference>
<protein>
    <recommendedName>
        <fullName evidence="3">Sulfurtransferase complex subunit TusB</fullName>
    </recommendedName>
</protein>
<evidence type="ECO:0008006" key="3">
    <source>
        <dbReference type="Google" id="ProtNLM"/>
    </source>
</evidence>
<dbReference type="GO" id="GO:0005737">
    <property type="term" value="C:cytoplasm"/>
    <property type="evidence" value="ECO:0007669"/>
    <property type="project" value="InterPro"/>
</dbReference>
<dbReference type="SUPFAM" id="SSF75169">
    <property type="entry name" value="DsrEFH-like"/>
    <property type="match status" value="1"/>
</dbReference>
<reference evidence="1 2" key="1">
    <citation type="submission" date="2019-09" db="EMBL/GenBank/DDBJ databases">
        <title>Draft genome sequence of Acinetobacter tandoii W4-4-4 isolated from environmental water sample.</title>
        <authorList>
            <person name="Wee S.K."/>
            <person name="Yan B."/>
            <person name="Mustaffa S.B."/>
            <person name="Yap E.P.H."/>
        </authorList>
    </citation>
    <scope>NUCLEOTIDE SEQUENCE [LARGE SCALE GENOMIC DNA]</scope>
    <source>
        <strain evidence="1 2">W4-4-4</strain>
    </source>
</reference>
<evidence type="ECO:0000313" key="1">
    <source>
        <dbReference type="EMBL" id="KAB1851427.1"/>
    </source>
</evidence>
<dbReference type="InterPro" id="IPR007215">
    <property type="entry name" value="Sulphur_relay_TusB/DsrH"/>
</dbReference>
<gene>
    <name evidence="1" type="ORF">F4W09_16470</name>
</gene>
<organism evidence="1 2">
    <name type="scientific">Acinetobacter tandoii</name>
    <dbReference type="NCBI Taxonomy" id="202954"/>
    <lineage>
        <taxon>Bacteria</taxon>
        <taxon>Pseudomonadati</taxon>
        <taxon>Pseudomonadota</taxon>
        <taxon>Gammaproteobacteria</taxon>
        <taxon>Moraxellales</taxon>
        <taxon>Moraxellaceae</taxon>
        <taxon>Acinetobacter</taxon>
    </lineage>
</organism>
<name>A0A5N4W049_9GAMM</name>
<sequence length="94" mass="10251">MLTATLYLIQSDYSSAEAKLTQLQSLLHSSDSVVLMGDAVLHAHHAALAPILQLYVLDTDASLLSHPEPAQLKVISYSEFADICLAHTRCMTIK</sequence>
<dbReference type="Gene3D" id="3.40.1260.10">
    <property type="entry name" value="DsrEFH-like"/>
    <property type="match status" value="1"/>
</dbReference>
<comment type="caution">
    <text evidence="1">The sequence shown here is derived from an EMBL/GenBank/DDBJ whole genome shotgun (WGS) entry which is preliminary data.</text>
</comment>
<dbReference type="AlphaFoldDB" id="A0A5N4W049"/>
<dbReference type="RefSeq" id="WP_016167902.1">
    <property type="nucleotide sequence ID" value="NZ_BBNK01000005.1"/>
</dbReference>
<evidence type="ECO:0000313" key="2">
    <source>
        <dbReference type="Proteomes" id="UP000325788"/>
    </source>
</evidence>
<dbReference type="Proteomes" id="UP000325788">
    <property type="component" value="Unassembled WGS sequence"/>
</dbReference>
<dbReference type="EMBL" id="VXLD01000021">
    <property type="protein sequence ID" value="KAB1851427.1"/>
    <property type="molecule type" value="Genomic_DNA"/>
</dbReference>
<accession>A0A5N4W049</accession>
<proteinExistence type="predicted"/>
<dbReference type="InterPro" id="IPR027396">
    <property type="entry name" value="DsrEFH-like"/>
</dbReference>
<dbReference type="Pfam" id="PF04077">
    <property type="entry name" value="DsrH"/>
    <property type="match status" value="1"/>
</dbReference>